<dbReference type="GO" id="GO:0016020">
    <property type="term" value="C:membrane"/>
    <property type="evidence" value="ECO:0007669"/>
    <property type="project" value="UniProtKB-SubCell"/>
</dbReference>
<name>A0A0D3JXA6_EMIH1</name>
<evidence type="ECO:0000256" key="4">
    <source>
        <dbReference type="ARBA" id="ARBA00022989"/>
    </source>
</evidence>
<evidence type="ECO:0000313" key="7">
    <source>
        <dbReference type="EnsemblProtists" id="EOD28141"/>
    </source>
</evidence>
<dbReference type="eggNOG" id="ENOG502QPIC">
    <property type="taxonomic scope" value="Eukaryota"/>
</dbReference>
<evidence type="ECO:0000256" key="2">
    <source>
        <dbReference type="ARBA" id="ARBA00008432"/>
    </source>
</evidence>
<dbReference type="AlphaFoldDB" id="A0A0D3JXA6"/>
<feature type="transmembrane region" description="Helical" evidence="6">
    <location>
        <begin position="351"/>
        <end position="373"/>
    </location>
</feature>
<feature type="transmembrane region" description="Helical" evidence="6">
    <location>
        <begin position="415"/>
        <end position="434"/>
    </location>
</feature>
<feature type="transmembrane region" description="Helical" evidence="6">
    <location>
        <begin position="251"/>
        <end position="273"/>
    </location>
</feature>
<protein>
    <recommendedName>
        <fullName evidence="9">Nitrate/nitrite transporter</fullName>
    </recommendedName>
</protein>
<dbReference type="PANTHER" id="PTHR23515">
    <property type="entry name" value="HIGH-AFFINITY NITRATE TRANSPORTER 2.3"/>
    <property type="match status" value="1"/>
</dbReference>
<evidence type="ECO:0000256" key="1">
    <source>
        <dbReference type="ARBA" id="ARBA00004141"/>
    </source>
</evidence>
<evidence type="ECO:0008006" key="9">
    <source>
        <dbReference type="Google" id="ProtNLM"/>
    </source>
</evidence>
<proteinExistence type="inferred from homology"/>
<reference evidence="8" key="1">
    <citation type="journal article" date="2013" name="Nature">
        <title>Pan genome of the phytoplankton Emiliania underpins its global distribution.</title>
        <authorList>
            <person name="Read B.A."/>
            <person name="Kegel J."/>
            <person name="Klute M.J."/>
            <person name="Kuo A."/>
            <person name="Lefebvre S.C."/>
            <person name="Maumus F."/>
            <person name="Mayer C."/>
            <person name="Miller J."/>
            <person name="Monier A."/>
            <person name="Salamov A."/>
            <person name="Young J."/>
            <person name="Aguilar M."/>
            <person name="Claverie J.M."/>
            <person name="Frickenhaus S."/>
            <person name="Gonzalez K."/>
            <person name="Herman E.K."/>
            <person name="Lin Y.C."/>
            <person name="Napier J."/>
            <person name="Ogata H."/>
            <person name="Sarno A.F."/>
            <person name="Shmutz J."/>
            <person name="Schroeder D."/>
            <person name="de Vargas C."/>
            <person name="Verret F."/>
            <person name="von Dassow P."/>
            <person name="Valentin K."/>
            <person name="Van de Peer Y."/>
            <person name="Wheeler G."/>
            <person name="Dacks J.B."/>
            <person name="Delwiche C.F."/>
            <person name="Dyhrman S.T."/>
            <person name="Glockner G."/>
            <person name="John U."/>
            <person name="Richards T."/>
            <person name="Worden A.Z."/>
            <person name="Zhang X."/>
            <person name="Grigoriev I.V."/>
            <person name="Allen A.E."/>
            <person name="Bidle K."/>
            <person name="Borodovsky M."/>
            <person name="Bowler C."/>
            <person name="Brownlee C."/>
            <person name="Cock J.M."/>
            <person name="Elias M."/>
            <person name="Gladyshev V.N."/>
            <person name="Groth M."/>
            <person name="Guda C."/>
            <person name="Hadaegh A."/>
            <person name="Iglesias-Rodriguez M.D."/>
            <person name="Jenkins J."/>
            <person name="Jones B.M."/>
            <person name="Lawson T."/>
            <person name="Leese F."/>
            <person name="Lindquist E."/>
            <person name="Lobanov A."/>
            <person name="Lomsadze A."/>
            <person name="Malik S.B."/>
            <person name="Marsh M.E."/>
            <person name="Mackinder L."/>
            <person name="Mock T."/>
            <person name="Mueller-Roeber B."/>
            <person name="Pagarete A."/>
            <person name="Parker M."/>
            <person name="Probert I."/>
            <person name="Quesneville H."/>
            <person name="Raines C."/>
            <person name="Rensing S.A."/>
            <person name="Riano-Pachon D.M."/>
            <person name="Richier S."/>
            <person name="Rokitta S."/>
            <person name="Shiraiwa Y."/>
            <person name="Soanes D.M."/>
            <person name="van der Giezen M."/>
            <person name="Wahlund T.M."/>
            <person name="Williams B."/>
            <person name="Wilson W."/>
            <person name="Wolfe G."/>
            <person name="Wurch L.L."/>
        </authorList>
    </citation>
    <scope>NUCLEOTIDE SEQUENCE</scope>
</reference>
<dbReference type="InterPro" id="IPR036259">
    <property type="entry name" value="MFS_trans_sf"/>
</dbReference>
<dbReference type="Proteomes" id="UP000013827">
    <property type="component" value="Unassembled WGS sequence"/>
</dbReference>
<feature type="transmembrane region" description="Helical" evidence="6">
    <location>
        <begin position="112"/>
        <end position="132"/>
    </location>
</feature>
<dbReference type="KEGG" id="ehx:EMIHUDRAFT_73160"/>
<keyword evidence="5 6" id="KW-0472">Membrane</keyword>
<accession>A0A0D3JXA6</accession>
<organism evidence="7 8">
    <name type="scientific">Emiliania huxleyi (strain CCMP1516)</name>
    <dbReference type="NCBI Taxonomy" id="280463"/>
    <lineage>
        <taxon>Eukaryota</taxon>
        <taxon>Haptista</taxon>
        <taxon>Haptophyta</taxon>
        <taxon>Prymnesiophyceae</taxon>
        <taxon>Isochrysidales</taxon>
        <taxon>Noelaerhabdaceae</taxon>
        <taxon>Emiliania</taxon>
    </lineage>
</organism>
<dbReference type="Gene3D" id="1.20.1250.20">
    <property type="entry name" value="MFS general substrate transporter like domains"/>
    <property type="match status" value="2"/>
</dbReference>
<dbReference type="RefSeq" id="XP_005780570.1">
    <property type="nucleotide sequence ID" value="XM_005780513.1"/>
</dbReference>
<comment type="similarity">
    <text evidence="2">Belongs to the major facilitator superfamily. Nitrate/nitrite porter (TC 2.A.1.8) family.</text>
</comment>
<feature type="transmembrane region" description="Helical" evidence="6">
    <location>
        <begin position="152"/>
        <end position="182"/>
    </location>
</feature>
<keyword evidence="3 6" id="KW-0812">Transmembrane</keyword>
<keyword evidence="8" id="KW-1185">Reference proteome</keyword>
<evidence type="ECO:0000256" key="5">
    <source>
        <dbReference type="ARBA" id="ARBA00023136"/>
    </source>
</evidence>
<evidence type="ECO:0000256" key="3">
    <source>
        <dbReference type="ARBA" id="ARBA00022692"/>
    </source>
</evidence>
<comment type="subcellular location">
    <subcellularLocation>
        <location evidence="1">Membrane</location>
        <topology evidence="1">Multi-pass membrane protein</topology>
    </subcellularLocation>
</comment>
<dbReference type="InterPro" id="IPR011701">
    <property type="entry name" value="MFS"/>
</dbReference>
<dbReference type="SUPFAM" id="SSF103473">
    <property type="entry name" value="MFS general substrate transporter"/>
    <property type="match status" value="1"/>
</dbReference>
<keyword evidence="4 6" id="KW-1133">Transmembrane helix</keyword>
<sequence length="438" mass="45892">ATVLQVTTAAQPHMRAFHLAWLGFFSTFFSTFAPAPLMPYIKPALGISKREAAVAGMASDLGSISGSTIFFRLIMGLVADTIGARRGMAACLLVTTLPILGMMYVQDATGFIVCRGLIGISLASFVACQALPSLPTADSCKAWVSVMFSKPIVGLANATAGGWGNLGGGITNLAMPFVFLAVRDSFAPGDNDAAWRLCFWLPALLHFGTGLATLTGRDLPDGNVDELELSGAKQKSRSDVVLKVGFSNLNGWLLCVLYGMSFGVELTAATYFFEYHGLSVKLAGALASNLFARSLGGIASDWLGKRFGMPGRIWSLWISQALEGVFCCLLGLTTSGMALEEIPASNTAGRCVLLLSVFSIFVQMAEGGTYAIVPQVSRSALGVVSGIVGAGGNLGSVVTTAAFFASSDARTDDSFIKMGLAIVASSCLCALLYWPDEA</sequence>
<evidence type="ECO:0000256" key="6">
    <source>
        <dbReference type="SAM" id="Phobius"/>
    </source>
</evidence>
<feature type="transmembrane region" description="Helical" evidence="6">
    <location>
        <begin position="87"/>
        <end position="105"/>
    </location>
</feature>
<dbReference type="EnsemblProtists" id="EOD28141">
    <property type="protein sequence ID" value="EOD28141"/>
    <property type="gene ID" value="EMIHUDRAFT_73160"/>
</dbReference>
<dbReference type="InterPro" id="IPR044772">
    <property type="entry name" value="NO3_transporter"/>
</dbReference>
<dbReference type="GO" id="GO:0015112">
    <property type="term" value="F:nitrate transmembrane transporter activity"/>
    <property type="evidence" value="ECO:0007669"/>
    <property type="project" value="InterPro"/>
</dbReference>
<feature type="transmembrane region" description="Helical" evidence="6">
    <location>
        <begin position="379"/>
        <end position="403"/>
    </location>
</feature>
<dbReference type="GeneID" id="17273686"/>
<reference evidence="7" key="2">
    <citation type="submission" date="2024-10" db="UniProtKB">
        <authorList>
            <consortium name="EnsemblProtists"/>
        </authorList>
    </citation>
    <scope>IDENTIFICATION</scope>
</reference>
<dbReference type="STRING" id="2903.R1EYV5"/>
<dbReference type="OMA" id="IPCFMFA"/>
<dbReference type="HOGENOM" id="CLU_024204_0_0_1"/>
<evidence type="ECO:0000313" key="8">
    <source>
        <dbReference type="Proteomes" id="UP000013827"/>
    </source>
</evidence>
<dbReference type="PaxDb" id="2903-EOD28141"/>
<feature type="transmembrane region" description="Helical" evidence="6">
    <location>
        <begin position="20"/>
        <end position="41"/>
    </location>
</feature>
<feature type="transmembrane region" description="Helical" evidence="6">
    <location>
        <begin position="316"/>
        <end position="339"/>
    </location>
</feature>
<dbReference type="Pfam" id="PF07690">
    <property type="entry name" value="MFS_1"/>
    <property type="match status" value="1"/>
</dbReference>